<accession>A0AAW9QAJ3</accession>
<name>A0AAW9QAJ3_9BURK</name>
<feature type="domain" description="Glycosyltransferase subfamily 4-like N-terminal" evidence="1">
    <location>
        <begin position="15"/>
        <end position="171"/>
    </location>
</feature>
<dbReference type="CDD" id="cd03811">
    <property type="entry name" value="GT4_GT28_WabH-like"/>
    <property type="match status" value="1"/>
</dbReference>
<dbReference type="Proteomes" id="UP001336250">
    <property type="component" value="Unassembled WGS sequence"/>
</dbReference>
<dbReference type="Pfam" id="PF13439">
    <property type="entry name" value="Glyco_transf_4"/>
    <property type="match status" value="1"/>
</dbReference>
<keyword evidence="3" id="KW-1185">Reference proteome</keyword>
<dbReference type="EC" id="2.4.-.-" evidence="2"/>
<dbReference type="Gene3D" id="3.40.50.2000">
    <property type="entry name" value="Glycogen Phosphorylase B"/>
    <property type="match status" value="2"/>
</dbReference>
<protein>
    <submittedName>
        <fullName evidence="2">Glycosyltransferase</fullName>
        <ecNumber evidence="2">2.4.-.-</ecNumber>
    </submittedName>
</protein>
<evidence type="ECO:0000259" key="1">
    <source>
        <dbReference type="Pfam" id="PF13439"/>
    </source>
</evidence>
<evidence type="ECO:0000313" key="3">
    <source>
        <dbReference type="Proteomes" id="UP001336250"/>
    </source>
</evidence>
<evidence type="ECO:0000313" key="2">
    <source>
        <dbReference type="EMBL" id="MEF7613762.1"/>
    </source>
</evidence>
<gene>
    <name evidence="2" type="ORF">V4F39_07545</name>
</gene>
<dbReference type="RefSeq" id="WP_332288699.1">
    <property type="nucleotide sequence ID" value="NZ_JAZIBG010000019.1"/>
</dbReference>
<dbReference type="GO" id="GO:0016757">
    <property type="term" value="F:glycosyltransferase activity"/>
    <property type="evidence" value="ECO:0007669"/>
    <property type="project" value="UniProtKB-KW"/>
</dbReference>
<proteinExistence type="predicted"/>
<organism evidence="2 3">
    <name type="scientific">Aquincola agrisoli</name>
    <dbReference type="NCBI Taxonomy" id="3119538"/>
    <lineage>
        <taxon>Bacteria</taxon>
        <taxon>Pseudomonadati</taxon>
        <taxon>Pseudomonadota</taxon>
        <taxon>Betaproteobacteria</taxon>
        <taxon>Burkholderiales</taxon>
        <taxon>Sphaerotilaceae</taxon>
        <taxon>Aquincola</taxon>
    </lineage>
</organism>
<dbReference type="PANTHER" id="PTHR12526">
    <property type="entry name" value="GLYCOSYLTRANSFERASE"/>
    <property type="match status" value="1"/>
</dbReference>
<dbReference type="InterPro" id="IPR028098">
    <property type="entry name" value="Glyco_trans_4-like_N"/>
</dbReference>
<reference evidence="2 3" key="1">
    <citation type="submission" date="2024-02" db="EMBL/GenBank/DDBJ databases">
        <title>Genome sequence of Aquincola sp. MAHUQ-54.</title>
        <authorList>
            <person name="Huq M.A."/>
        </authorList>
    </citation>
    <scope>NUCLEOTIDE SEQUENCE [LARGE SCALE GENOMIC DNA]</scope>
    <source>
        <strain evidence="2 3">MAHUQ-54</strain>
    </source>
</reference>
<keyword evidence="2" id="KW-0328">Glycosyltransferase</keyword>
<comment type="caution">
    <text evidence="2">The sequence shown here is derived from an EMBL/GenBank/DDBJ whole genome shotgun (WGS) entry which is preliminary data.</text>
</comment>
<dbReference type="SUPFAM" id="SSF53756">
    <property type="entry name" value="UDP-Glycosyltransferase/glycogen phosphorylase"/>
    <property type="match status" value="1"/>
</dbReference>
<sequence length="369" mass="39663">MARRLHIYVPHLGTGGGELSLMRLAEGLARTGWDVTFIVHGEARRPAPLPAAVGIRTLQARRTLDAIWKLARFIRREKVELLLTAFPHGNAAAVAARALSGSGCRLVLSDHAPLAQQVRRMGGWRYRLVPWMVRWCYPRADAVVGVSSGVCEDLRARLPANMPPRLIYNPVLPPDLGALCTAPAPHPWLADPGLKVVLSVSRLSREKNLGSLLQAFAQVARDDASARLVVAGDGPEKAALEQLARGFGLADRVHFPGEVRNPFAWMSRARVFVLASQFEGFGNVLVEALAAGAHVVSTDCPVGPREILRGGDLGALVPVDDAPALSSAIAMALARPPRAVDRQSIASYTQDRSCAAYASLFESLTAAPR</sequence>
<dbReference type="Pfam" id="PF13692">
    <property type="entry name" value="Glyco_trans_1_4"/>
    <property type="match status" value="1"/>
</dbReference>
<dbReference type="AlphaFoldDB" id="A0AAW9QAJ3"/>
<dbReference type="EMBL" id="JAZIBG010000019">
    <property type="protein sequence ID" value="MEF7613762.1"/>
    <property type="molecule type" value="Genomic_DNA"/>
</dbReference>
<keyword evidence="2" id="KW-0808">Transferase</keyword>